<dbReference type="EMBL" id="CM056741">
    <property type="protein sequence ID" value="KAJ8684733.1"/>
    <property type="molecule type" value="Genomic_DNA"/>
</dbReference>
<accession>A0ACC2PNW6</accession>
<evidence type="ECO:0000313" key="2">
    <source>
        <dbReference type="Proteomes" id="UP001239111"/>
    </source>
</evidence>
<dbReference type="Proteomes" id="UP001239111">
    <property type="component" value="Chromosome 1"/>
</dbReference>
<proteinExistence type="predicted"/>
<keyword evidence="2" id="KW-1185">Reference proteome</keyword>
<name>A0ACC2PNW6_9HYME</name>
<sequence length="129" mass="14439">MENKFPVIPELNIQELKKSELTLSISRFRDSLVYNIQSIDTLRAALRKLRDRQQKDMQESDILEDSGSNTSGHQSAVNDELGDQNLVASTIELSSLDTTTNNGGEQASNIPDNELSYMANDAKIFLKLH</sequence>
<evidence type="ECO:0000313" key="1">
    <source>
        <dbReference type="EMBL" id="KAJ8684733.1"/>
    </source>
</evidence>
<gene>
    <name evidence="1" type="ORF">QAD02_020526</name>
</gene>
<organism evidence="1 2">
    <name type="scientific">Eretmocerus hayati</name>
    <dbReference type="NCBI Taxonomy" id="131215"/>
    <lineage>
        <taxon>Eukaryota</taxon>
        <taxon>Metazoa</taxon>
        <taxon>Ecdysozoa</taxon>
        <taxon>Arthropoda</taxon>
        <taxon>Hexapoda</taxon>
        <taxon>Insecta</taxon>
        <taxon>Pterygota</taxon>
        <taxon>Neoptera</taxon>
        <taxon>Endopterygota</taxon>
        <taxon>Hymenoptera</taxon>
        <taxon>Apocrita</taxon>
        <taxon>Proctotrupomorpha</taxon>
        <taxon>Chalcidoidea</taxon>
        <taxon>Aphelinidae</taxon>
        <taxon>Aphelininae</taxon>
        <taxon>Eretmocerus</taxon>
    </lineage>
</organism>
<protein>
    <submittedName>
        <fullName evidence="1">Uncharacterized protein</fullName>
    </submittedName>
</protein>
<reference evidence="1" key="1">
    <citation type="submission" date="2023-04" db="EMBL/GenBank/DDBJ databases">
        <title>A chromosome-level genome assembly of the parasitoid wasp Eretmocerus hayati.</title>
        <authorList>
            <person name="Zhong Y."/>
            <person name="Liu S."/>
            <person name="Liu Y."/>
        </authorList>
    </citation>
    <scope>NUCLEOTIDE SEQUENCE</scope>
    <source>
        <strain evidence="1">ZJU_SS_LIU_2023</strain>
    </source>
</reference>
<comment type="caution">
    <text evidence="1">The sequence shown here is derived from an EMBL/GenBank/DDBJ whole genome shotgun (WGS) entry which is preliminary data.</text>
</comment>